<dbReference type="Proteomes" id="UP000275408">
    <property type="component" value="Unassembled WGS sequence"/>
</dbReference>
<organism evidence="1 2">
    <name type="scientific">Pocillopora damicornis</name>
    <name type="common">Cauliflower coral</name>
    <name type="synonym">Millepora damicornis</name>
    <dbReference type="NCBI Taxonomy" id="46731"/>
    <lineage>
        <taxon>Eukaryota</taxon>
        <taxon>Metazoa</taxon>
        <taxon>Cnidaria</taxon>
        <taxon>Anthozoa</taxon>
        <taxon>Hexacorallia</taxon>
        <taxon>Scleractinia</taxon>
        <taxon>Astrocoeniina</taxon>
        <taxon>Pocilloporidae</taxon>
        <taxon>Pocillopora</taxon>
    </lineage>
</organism>
<proteinExistence type="predicted"/>
<comment type="caution">
    <text evidence="1">The sequence shown here is derived from an EMBL/GenBank/DDBJ whole genome shotgun (WGS) entry which is preliminary data.</text>
</comment>
<keyword evidence="2" id="KW-1185">Reference proteome</keyword>
<name>A0A3M6U7S2_POCDA</name>
<protein>
    <submittedName>
        <fullName evidence="1">Uncharacterized protein</fullName>
    </submittedName>
</protein>
<sequence length="124" mass="13919">MHPQFGSVNPNGYDGEIPFLLSHIRNLRLKNTLENDLLLPCIMRKDSASAAHLAKLGHPLEQANKTIRSGSFYEGQKLVEVLSFREACTCIWDNAYLGRAPVQPYAFLVFTLFSELLLISHCVS</sequence>
<dbReference type="EMBL" id="RCHS01002063">
    <property type="protein sequence ID" value="RMX49752.1"/>
    <property type="molecule type" value="Genomic_DNA"/>
</dbReference>
<evidence type="ECO:0000313" key="2">
    <source>
        <dbReference type="Proteomes" id="UP000275408"/>
    </source>
</evidence>
<dbReference type="AlphaFoldDB" id="A0A3M6U7S2"/>
<gene>
    <name evidence="1" type="ORF">pdam_00024745</name>
</gene>
<evidence type="ECO:0000313" key="1">
    <source>
        <dbReference type="EMBL" id="RMX49752.1"/>
    </source>
</evidence>
<accession>A0A3M6U7S2</accession>
<reference evidence="1 2" key="1">
    <citation type="journal article" date="2018" name="Sci. Rep.">
        <title>Comparative analysis of the Pocillopora damicornis genome highlights role of immune system in coral evolution.</title>
        <authorList>
            <person name="Cunning R."/>
            <person name="Bay R.A."/>
            <person name="Gillette P."/>
            <person name="Baker A.C."/>
            <person name="Traylor-Knowles N."/>
        </authorList>
    </citation>
    <scope>NUCLEOTIDE SEQUENCE [LARGE SCALE GENOMIC DNA]</scope>
    <source>
        <strain evidence="1">RSMAS</strain>
        <tissue evidence="1">Whole animal</tissue>
    </source>
</reference>